<protein>
    <submittedName>
        <fullName evidence="2">Uncharacterized protein</fullName>
    </submittedName>
</protein>
<name>A0ABV8FLH7_9ACTN</name>
<accession>A0ABV8FLH7</accession>
<proteinExistence type="predicted"/>
<dbReference type="Proteomes" id="UP001595847">
    <property type="component" value="Unassembled WGS sequence"/>
</dbReference>
<keyword evidence="3" id="KW-1185">Reference proteome</keyword>
<evidence type="ECO:0000256" key="1">
    <source>
        <dbReference type="SAM" id="SignalP"/>
    </source>
</evidence>
<dbReference type="RefSeq" id="WP_378532989.1">
    <property type="nucleotide sequence ID" value="NZ_JBHSBH010000008.1"/>
</dbReference>
<evidence type="ECO:0000313" key="3">
    <source>
        <dbReference type="Proteomes" id="UP001595847"/>
    </source>
</evidence>
<feature type="signal peptide" evidence="1">
    <location>
        <begin position="1"/>
        <end position="24"/>
    </location>
</feature>
<evidence type="ECO:0000313" key="2">
    <source>
        <dbReference type="EMBL" id="MFC3996692.1"/>
    </source>
</evidence>
<feature type="chain" id="PRO_5045259012" evidence="1">
    <location>
        <begin position="25"/>
        <end position="58"/>
    </location>
</feature>
<reference evidence="3" key="1">
    <citation type="journal article" date="2019" name="Int. J. Syst. Evol. Microbiol.">
        <title>The Global Catalogue of Microorganisms (GCM) 10K type strain sequencing project: providing services to taxonomists for standard genome sequencing and annotation.</title>
        <authorList>
            <consortium name="The Broad Institute Genomics Platform"/>
            <consortium name="The Broad Institute Genome Sequencing Center for Infectious Disease"/>
            <person name="Wu L."/>
            <person name="Ma J."/>
        </authorList>
    </citation>
    <scope>NUCLEOTIDE SEQUENCE [LARGE SCALE GENOMIC DNA]</scope>
    <source>
        <strain evidence="3">TBRC 1826</strain>
    </source>
</reference>
<dbReference type="EMBL" id="JBHSBH010000008">
    <property type="protein sequence ID" value="MFC3996692.1"/>
    <property type="molecule type" value="Genomic_DNA"/>
</dbReference>
<sequence length="58" mass="6147">MLRRLTAASITASAIALVPTPAMGDICFEAARCSLISIPGSSLPVHFQDEVVEIEFLS</sequence>
<keyword evidence="1" id="KW-0732">Signal</keyword>
<comment type="caution">
    <text evidence="2">The sequence shown here is derived from an EMBL/GenBank/DDBJ whole genome shotgun (WGS) entry which is preliminary data.</text>
</comment>
<organism evidence="2 3">
    <name type="scientific">Nocardiopsis sediminis</name>
    <dbReference type="NCBI Taxonomy" id="1778267"/>
    <lineage>
        <taxon>Bacteria</taxon>
        <taxon>Bacillati</taxon>
        <taxon>Actinomycetota</taxon>
        <taxon>Actinomycetes</taxon>
        <taxon>Streptosporangiales</taxon>
        <taxon>Nocardiopsidaceae</taxon>
        <taxon>Nocardiopsis</taxon>
    </lineage>
</organism>
<gene>
    <name evidence="2" type="ORF">ACFOVU_12255</name>
</gene>